<dbReference type="Proteomes" id="UP001500889">
    <property type="component" value="Chromosome O"/>
</dbReference>
<protein>
    <submittedName>
        <fullName evidence="1">Uncharacterized protein</fullName>
    </submittedName>
</protein>
<dbReference type="AlphaFoldDB" id="A0AAU9FAZ7"/>
<sequence>MSLRVPEVDMWNVSQSCQKTRESLFGLVLKAPKLSVVNYQDLYRVDTFYLECQKYRDQYRDPYDKLLRPKGFTCEGRRAVKTDLLDMPISWHQESKPLLYPIEYGTKMSLGKGYQMVGRNSKYNATSFVR</sequence>
<reference evidence="1 2" key="1">
    <citation type="submission" date="2024-02" db="EMBL/GenBank/DDBJ databases">
        <title>A chromosome-level genome assembly of Drosophila madeirensis, a fruit fly species endemic to Madeira island.</title>
        <authorList>
            <person name="Tomihara K."/>
            <person name="Llopart A."/>
            <person name="Yamamoto D."/>
        </authorList>
    </citation>
    <scope>NUCLEOTIDE SEQUENCE [LARGE SCALE GENOMIC DNA]</scope>
    <source>
        <strain evidence="1 2">RF1</strain>
    </source>
</reference>
<accession>A0AAU9FAZ7</accession>
<organism evidence="1 2">
    <name type="scientific">Drosophila madeirensis</name>
    <name type="common">Fruit fly</name>
    <dbReference type="NCBI Taxonomy" id="30013"/>
    <lineage>
        <taxon>Eukaryota</taxon>
        <taxon>Metazoa</taxon>
        <taxon>Ecdysozoa</taxon>
        <taxon>Arthropoda</taxon>
        <taxon>Hexapoda</taxon>
        <taxon>Insecta</taxon>
        <taxon>Pterygota</taxon>
        <taxon>Neoptera</taxon>
        <taxon>Endopterygota</taxon>
        <taxon>Diptera</taxon>
        <taxon>Brachycera</taxon>
        <taxon>Muscomorpha</taxon>
        <taxon>Ephydroidea</taxon>
        <taxon>Drosophilidae</taxon>
        <taxon>Drosophila</taxon>
        <taxon>Sophophora</taxon>
    </lineage>
</organism>
<evidence type="ECO:0000313" key="1">
    <source>
        <dbReference type="EMBL" id="BFF92811.1"/>
    </source>
</evidence>
<gene>
    <name evidence="1" type="ORF">DMAD_10787</name>
</gene>
<proteinExistence type="predicted"/>
<dbReference type="EMBL" id="AP029263">
    <property type="protein sequence ID" value="BFF92811.1"/>
    <property type="molecule type" value="Genomic_DNA"/>
</dbReference>
<keyword evidence="2" id="KW-1185">Reference proteome</keyword>
<evidence type="ECO:0000313" key="2">
    <source>
        <dbReference type="Proteomes" id="UP001500889"/>
    </source>
</evidence>
<name>A0AAU9FAZ7_DROMD</name>